<comment type="caution">
    <text evidence="1">The sequence shown here is derived from an EMBL/GenBank/DDBJ whole genome shotgun (WGS) entry which is preliminary data.</text>
</comment>
<proteinExistence type="predicted"/>
<name>A0A0F9R800_9ZZZZ</name>
<evidence type="ECO:0000313" key="1">
    <source>
        <dbReference type="EMBL" id="KKN52675.1"/>
    </source>
</evidence>
<gene>
    <name evidence="1" type="ORF">LCGC14_0610080</name>
</gene>
<protein>
    <submittedName>
        <fullName evidence="1">Uncharacterized protein</fullName>
    </submittedName>
</protein>
<reference evidence="1" key="1">
    <citation type="journal article" date="2015" name="Nature">
        <title>Complex archaea that bridge the gap between prokaryotes and eukaryotes.</title>
        <authorList>
            <person name="Spang A."/>
            <person name="Saw J.H."/>
            <person name="Jorgensen S.L."/>
            <person name="Zaremba-Niedzwiedzka K."/>
            <person name="Martijn J."/>
            <person name="Lind A.E."/>
            <person name="van Eijk R."/>
            <person name="Schleper C."/>
            <person name="Guy L."/>
            <person name="Ettema T.J."/>
        </authorList>
    </citation>
    <scope>NUCLEOTIDE SEQUENCE</scope>
</reference>
<accession>A0A0F9R800</accession>
<dbReference type="AlphaFoldDB" id="A0A0F9R800"/>
<dbReference type="EMBL" id="LAZR01001009">
    <property type="protein sequence ID" value="KKN52675.1"/>
    <property type="molecule type" value="Genomic_DNA"/>
</dbReference>
<organism evidence="1">
    <name type="scientific">marine sediment metagenome</name>
    <dbReference type="NCBI Taxonomy" id="412755"/>
    <lineage>
        <taxon>unclassified sequences</taxon>
        <taxon>metagenomes</taxon>
        <taxon>ecological metagenomes</taxon>
    </lineage>
</organism>
<sequence length="72" mass="8719">MGKKIGGTYLDIKMARLTELSKQLGWLQYKAQAGKKKDLDKLEHWKLKNLNMYERLQREVERLREYYSEWGL</sequence>